<comment type="similarity">
    <text evidence="2">Belongs to the cytochrome P450 family.</text>
</comment>
<dbReference type="EMBL" id="JACEIK010000330">
    <property type="protein sequence ID" value="MCD7455171.1"/>
    <property type="molecule type" value="Genomic_DNA"/>
</dbReference>
<dbReference type="PRINTS" id="PR00463">
    <property type="entry name" value="EP450I"/>
</dbReference>
<keyword evidence="2" id="KW-0503">Monooxygenase</keyword>
<accession>A0ABS8S8L9</accession>
<dbReference type="InterPro" id="IPR002401">
    <property type="entry name" value="Cyt_P450_E_grp-I"/>
</dbReference>
<evidence type="ECO:0000256" key="1">
    <source>
        <dbReference type="ARBA" id="ARBA00023002"/>
    </source>
</evidence>
<name>A0ABS8S8L9_DATST</name>
<dbReference type="InterPro" id="IPR001128">
    <property type="entry name" value="Cyt_P450"/>
</dbReference>
<evidence type="ECO:0000256" key="2">
    <source>
        <dbReference type="RuleBase" id="RU000461"/>
    </source>
</evidence>
<keyword evidence="4" id="KW-1185">Reference proteome</keyword>
<keyword evidence="2" id="KW-0349">Heme</keyword>
<dbReference type="PRINTS" id="PR00385">
    <property type="entry name" value="P450"/>
</dbReference>
<evidence type="ECO:0000313" key="4">
    <source>
        <dbReference type="Proteomes" id="UP000823775"/>
    </source>
</evidence>
<comment type="caution">
    <text evidence="3">The sequence shown here is derived from an EMBL/GenBank/DDBJ whole genome shotgun (WGS) entry which is preliminary data.</text>
</comment>
<dbReference type="Pfam" id="PF00067">
    <property type="entry name" value="p450"/>
    <property type="match status" value="1"/>
</dbReference>
<reference evidence="3 4" key="1">
    <citation type="journal article" date="2021" name="BMC Genomics">
        <title>Datura genome reveals duplications of psychoactive alkaloid biosynthetic genes and high mutation rate following tissue culture.</title>
        <authorList>
            <person name="Rajewski A."/>
            <person name="Carter-House D."/>
            <person name="Stajich J."/>
            <person name="Litt A."/>
        </authorList>
    </citation>
    <scope>NUCLEOTIDE SEQUENCE [LARGE SCALE GENOMIC DNA]</scope>
    <source>
        <strain evidence="3">AR-01</strain>
    </source>
</reference>
<keyword evidence="2" id="KW-0479">Metal-binding</keyword>
<protein>
    <recommendedName>
        <fullName evidence="5">Cytochrome P450</fullName>
    </recommendedName>
</protein>
<dbReference type="InterPro" id="IPR036396">
    <property type="entry name" value="Cyt_P450_sf"/>
</dbReference>
<gene>
    <name evidence="3" type="ORF">HAX54_027247</name>
</gene>
<organism evidence="3 4">
    <name type="scientific">Datura stramonium</name>
    <name type="common">Jimsonweed</name>
    <name type="synonym">Common thornapple</name>
    <dbReference type="NCBI Taxonomy" id="4076"/>
    <lineage>
        <taxon>Eukaryota</taxon>
        <taxon>Viridiplantae</taxon>
        <taxon>Streptophyta</taxon>
        <taxon>Embryophyta</taxon>
        <taxon>Tracheophyta</taxon>
        <taxon>Spermatophyta</taxon>
        <taxon>Magnoliopsida</taxon>
        <taxon>eudicotyledons</taxon>
        <taxon>Gunneridae</taxon>
        <taxon>Pentapetalae</taxon>
        <taxon>asterids</taxon>
        <taxon>lamiids</taxon>
        <taxon>Solanales</taxon>
        <taxon>Solanaceae</taxon>
        <taxon>Solanoideae</taxon>
        <taxon>Datureae</taxon>
        <taxon>Datura</taxon>
    </lineage>
</organism>
<dbReference type="PROSITE" id="PS00086">
    <property type="entry name" value="CYTOCHROME_P450"/>
    <property type="match status" value="1"/>
</dbReference>
<dbReference type="PANTHER" id="PTHR24281">
    <property type="entry name" value="STEROID 21-HYDROXYLASE-RELATED"/>
    <property type="match status" value="1"/>
</dbReference>
<keyword evidence="1 2" id="KW-0560">Oxidoreductase</keyword>
<evidence type="ECO:0000313" key="3">
    <source>
        <dbReference type="EMBL" id="MCD7455171.1"/>
    </source>
</evidence>
<dbReference type="SUPFAM" id="SSF48264">
    <property type="entry name" value="Cytochrome P450"/>
    <property type="match status" value="1"/>
</dbReference>
<evidence type="ECO:0008006" key="5">
    <source>
        <dbReference type="Google" id="ProtNLM"/>
    </source>
</evidence>
<dbReference type="InterPro" id="IPR017972">
    <property type="entry name" value="Cyt_P450_CS"/>
</dbReference>
<dbReference type="Gene3D" id="1.10.630.10">
    <property type="entry name" value="Cytochrome P450"/>
    <property type="match status" value="1"/>
</dbReference>
<dbReference type="Proteomes" id="UP000823775">
    <property type="component" value="Unassembled WGS sequence"/>
</dbReference>
<sequence>MSYHSQCSEEIIEVVPEVTEIFGMFDVADVIGFGGRFDFQGIKKRARNTHRKYDALLDKFITERKRSRNKRKLELESKDDGEIGKDLLDLLLDIMESETETVAEVKITEDHIKALILDFLTAATDTTAITLEWAMAELTNNPSVLKKAQQEIDKVVGKQRIVGELDGPNLPYIQAIINETFRLHPAIPLLIRESIEDCNVEGYQIPSGSLLFVNIWSIGRNPKYWENPMEFRPERFLEPRSEGGPIDAKGHCFELLPFGTGRRGCPGMPLAMRELPVVLSTMIQCFEWKAMDSDGHIILNEVDMTERPGLTTPRIHDMTCLLVPQIDLSRMIHESSSSN</sequence>
<keyword evidence="2" id="KW-0408">Iron</keyword>
<proteinExistence type="inferred from homology"/>